<dbReference type="GO" id="GO:0019877">
    <property type="term" value="P:diaminopimelate biosynthetic process"/>
    <property type="evidence" value="ECO:0007669"/>
    <property type="project" value="UniProtKB-ARBA"/>
</dbReference>
<dbReference type="SUPFAM" id="SSF55031">
    <property type="entry name" value="Bacterial exopeptidase dimerisation domain"/>
    <property type="match status" value="1"/>
</dbReference>
<name>A0A2T0GUR1_ACTMO</name>
<evidence type="ECO:0000256" key="2">
    <source>
        <dbReference type="PIRSR" id="PIRSR005962-1"/>
    </source>
</evidence>
<dbReference type="InterPro" id="IPR002933">
    <property type="entry name" value="Peptidase_M20"/>
</dbReference>
<evidence type="ECO:0000259" key="3">
    <source>
        <dbReference type="Pfam" id="PF07687"/>
    </source>
</evidence>
<dbReference type="NCBIfam" id="TIGR01891">
    <property type="entry name" value="amidohydrolases"/>
    <property type="match status" value="1"/>
</dbReference>
<dbReference type="InterPro" id="IPR011650">
    <property type="entry name" value="Peptidase_M20_dimer"/>
</dbReference>
<dbReference type="FunFam" id="3.30.70.360:FF:000001">
    <property type="entry name" value="N-acetyldiaminopimelate deacetylase"/>
    <property type="match status" value="1"/>
</dbReference>
<organism evidence="4 5">
    <name type="scientific">Actinopolyspora mortivallis</name>
    <dbReference type="NCBI Taxonomy" id="33906"/>
    <lineage>
        <taxon>Bacteria</taxon>
        <taxon>Bacillati</taxon>
        <taxon>Actinomycetota</taxon>
        <taxon>Actinomycetes</taxon>
        <taxon>Actinopolysporales</taxon>
        <taxon>Actinopolysporaceae</taxon>
        <taxon>Actinopolyspora</taxon>
    </lineage>
</organism>
<comment type="cofactor">
    <cofactor evidence="2">
        <name>Mn(2+)</name>
        <dbReference type="ChEBI" id="CHEBI:29035"/>
    </cofactor>
    <text evidence="2">The Mn(2+) ion enhances activity.</text>
</comment>
<feature type="binding site" evidence="2">
    <location>
        <position position="355"/>
    </location>
    <ligand>
        <name>Mn(2+)</name>
        <dbReference type="ChEBI" id="CHEBI:29035"/>
        <label>2</label>
    </ligand>
</feature>
<dbReference type="PIRSF" id="PIRSF005962">
    <property type="entry name" value="Pept_M20D_amidohydro"/>
    <property type="match status" value="1"/>
</dbReference>
<keyword evidence="1 4" id="KW-0378">Hydrolase</keyword>
<keyword evidence="2" id="KW-0464">Manganese</keyword>
<evidence type="ECO:0000256" key="1">
    <source>
        <dbReference type="ARBA" id="ARBA00022801"/>
    </source>
</evidence>
<dbReference type="InParanoid" id="A0A2T0GUR1"/>
<dbReference type="AlphaFoldDB" id="A0A2T0GUR1"/>
<dbReference type="EMBL" id="PVSR01000024">
    <property type="protein sequence ID" value="PRW62858.1"/>
    <property type="molecule type" value="Genomic_DNA"/>
</dbReference>
<dbReference type="Gene3D" id="3.40.630.10">
    <property type="entry name" value="Zn peptidases"/>
    <property type="match status" value="1"/>
</dbReference>
<feature type="binding site" evidence="2">
    <location>
        <position position="87"/>
    </location>
    <ligand>
        <name>Mn(2+)</name>
        <dbReference type="ChEBI" id="CHEBI:29035"/>
        <label>2</label>
    </ligand>
</feature>
<dbReference type="Proteomes" id="UP000239352">
    <property type="component" value="Unassembled WGS sequence"/>
</dbReference>
<dbReference type="PANTHER" id="PTHR11014">
    <property type="entry name" value="PEPTIDASE M20 FAMILY MEMBER"/>
    <property type="match status" value="1"/>
</dbReference>
<gene>
    <name evidence="4" type="ORF">CEP50_13500</name>
</gene>
<dbReference type="GO" id="GO:0050118">
    <property type="term" value="F:N-acetyldiaminopimelate deacetylase activity"/>
    <property type="evidence" value="ECO:0007669"/>
    <property type="project" value="UniProtKB-ARBA"/>
</dbReference>
<dbReference type="GO" id="GO:0046872">
    <property type="term" value="F:metal ion binding"/>
    <property type="evidence" value="ECO:0007669"/>
    <property type="project" value="UniProtKB-KW"/>
</dbReference>
<dbReference type="InterPro" id="IPR017439">
    <property type="entry name" value="Amidohydrolase"/>
</dbReference>
<keyword evidence="2" id="KW-0479">Metal-binding</keyword>
<sequence length="388" mass="41201">MVDLRRRLHAEPEVGLELPRTREKVLAALRGLGLEIRTGESLSSVTAVLRGGGRGPCVLLRGDMDALPVTERTGLDYAATNGAMHACGHDLHTAMLVAAARLLAARRDELVGDVVFMFQPGEESGWDGASHMIEEGVLEAAGAPPVAAYGLHVASGLYPRGTFVTRPGPWMAASDRLTVTVRGAGGHGSSPYLAKDPIPATCEIVTALQTMLTRTFDPFDPVVLTVGSLHAGSRHNVIPEAARFEATVRSFSEQSRARLRETTTGLIHSIAEGYGLTAEVDYAEEYPVTANDDAETAFAEHVVAEVVGDEHFVRAENPMMGSEDFSRVLERVPGCFLWLGACAENTDPASAAMNHSPLAVFDEAVMPEGVALLVELAERRLAAAAGAA</sequence>
<dbReference type="Pfam" id="PF07687">
    <property type="entry name" value="M20_dimer"/>
    <property type="match status" value="1"/>
</dbReference>
<feature type="binding site" evidence="2">
    <location>
        <position position="152"/>
    </location>
    <ligand>
        <name>Mn(2+)</name>
        <dbReference type="ChEBI" id="CHEBI:29035"/>
        <label>2</label>
    </ligand>
</feature>
<keyword evidence="5" id="KW-1185">Reference proteome</keyword>
<evidence type="ECO:0000313" key="5">
    <source>
        <dbReference type="Proteomes" id="UP000239352"/>
    </source>
</evidence>
<feature type="binding site" evidence="2">
    <location>
        <position position="123"/>
    </location>
    <ligand>
        <name>Mn(2+)</name>
        <dbReference type="ChEBI" id="CHEBI:29035"/>
        <label>2</label>
    </ligand>
</feature>
<dbReference type="PANTHER" id="PTHR11014:SF63">
    <property type="entry name" value="METALLOPEPTIDASE, PUTATIVE (AFU_ORTHOLOGUE AFUA_6G09600)-RELATED"/>
    <property type="match status" value="1"/>
</dbReference>
<dbReference type="InterPro" id="IPR036264">
    <property type="entry name" value="Bact_exopeptidase_dim_dom"/>
</dbReference>
<proteinExistence type="predicted"/>
<dbReference type="Gene3D" id="3.30.70.360">
    <property type="match status" value="1"/>
</dbReference>
<comment type="caution">
    <text evidence="4">The sequence shown here is derived from an EMBL/GenBank/DDBJ whole genome shotgun (WGS) entry which is preliminary data.</text>
</comment>
<feature type="binding site" evidence="2">
    <location>
        <position position="89"/>
    </location>
    <ligand>
        <name>Mn(2+)</name>
        <dbReference type="ChEBI" id="CHEBI:29035"/>
        <label>2</label>
    </ligand>
</feature>
<dbReference type="CDD" id="cd03886">
    <property type="entry name" value="M20_Acy1"/>
    <property type="match status" value="1"/>
</dbReference>
<reference evidence="4 5" key="1">
    <citation type="submission" date="2018-03" db="EMBL/GenBank/DDBJ databases">
        <title>Actinopolyspora mortivallis from Sahara, screening for active biomolecules.</title>
        <authorList>
            <person name="Selama O."/>
            <person name="Wellington E.M.H."/>
            <person name="Hacene H."/>
        </authorList>
    </citation>
    <scope>NUCLEOTIDE SEQUENCE [LARGE SCALE GENOMIC DNA]</scope>
    <source>
        <strain evidence="4 5">M5A</strain>
    </source>
</reference>
<feature type="domain" description="Peptidase M20 dimerisation" evidence="3">
    <location>
        <begin position="177"/>
        <end position="268"/>
    </location>
</feature>
<protein>
    <submittedName>
        <fullName evidence="4">Amidohydrolase</fullName>
    </submittedName>
</protein>
<accession>A0A2T0GUR1</accession>
<evidence type="ECO:0000313" key="4">
    <source>
        <dbReference type="EMBL" id="PRW62858.1"/>
    </source>
</evidence>
<dbReference type="SUPFAM" id="SSF53187">
    <property type="entry name" value="Zn-dependent exopeptidases"/>
    <property type="match status" value="1"/>
</dbReference>
<dbReference type="Pfam" id="PF01546">
    <property type="entry name" value="Peptidase_M20"/>
    <property type="match status" value="1"/>
</dbReference>